<name>A0A367K8K2_RHIST</name>
<dbReference type="OrthoDB" id="2243238at2759"/>
<protein>
    <recommendedName>
        <fullName evidence="3">F-box domain-containing protein</fullName>
    </recommendedName>
</protein>
<dbReference type="Proteomes" id="UP000253551">
    <property type="component" value="Unassembled WGS sequence"/>
</dbReference>
<reference evidence="1 2" key="1">
    <citation type="journal article" date="2018" name="G3 (Bethesda)">
        <title>Phylogenetic and Phylogenomic Definition of Rhizopus Species.</title>
        <authorList>
            <person name="Gryganskyi A.P."/>
            <person name="Golan J."/>
            <person name="Dolatabadi S."/>
            <person name="Mondo S."/>
            <person name="Robb S."/>
            <person name="Idnurm A."/>
            <person name="Muszewska A."/>
            <person name="Steczkiewicz K."/>
            <person name="Masonjones S."/>
            <person name="Liao H.L."/>
            <person name="Gajdeczka M.T."/>
            <person name="Anike F."/>
            <person name="Vuek A."/>
            <person name="Anishchenko I.M."/>
            <person name="Voigt K."/>
            <person name="de Hoog G.S."/>
            <person name="Smith M.E."/>
            <person name="Heitman J."/>
            <person name="Vilgalys R."/>
            <person name="Stajich J.E."/>
        </authorList>
    </citation>
    <scope>NUCLEOTIDE SEQUENCE [LARGE SCALE GENOMIC DNA]</scope>
    <source>
        <strain evidence="1 2">LSU 92-RS-03</strain>
    </source>
</reference>
<gene>
    <name evidence="1" type="ORF">CU098_001907</name>
</gene>
<dbReference type="SUPFAM" id="SSF52047">
    <property type="entry name" value="RNI-like"/>
    <property type="match status" value="1"/>
</dbReference>
<keyword evidence="2" id="KW-1185">Reference proteome</keyword>
<sequence>MNVTKIIPTEILLHIVSHLTPHDTRIGLTICQDWFEVFRHALYYKITLKSLYQFHCLCESLRLSQQKLPNGHLVKHLVVRKAKPFSCLQKRQLESIIPRLCFESLVALCPYLESLEIDPDSWKSITGHNDIARWKYMHKIPTLASLDQALLSLQCLGKGLTSVSIQGNIIVDMSTQNRLLSIFSLTPYLEELAINDSDMDPALSLTLQDIETIHSLLPKLRRFHIIGNNIQMPIDSNEAILSQIAAYPIVANLEYLHWETRHTPAFWLFYIAHKYPNLLTLELDVHYTNSTDNFQLEKSFFLNLVQKCRYIEQLSLSCPILDHWLNESFLNIAKNNRCIRQITPLLRKGNRIKSETELEFIAHHTGHLMTSLEIEQWRFNVKLPYTLHLLKRFACLSSLDIKCDSYHNEYDLQYLLDNCPTLETLILEWGMLYVPIVFSKKRYRLKVLQMTFMAFVPHFFDFLSLTCPSLKTFSLTRCKQLCEMNDMVSQTTVILNMPHHKFESLVLDGIRLDYSSASMFYHGLSSYIRIAYIEQAESKSWHQHVGYQNNNRDLPLMQELSTKEAFVTQKYFAQRKQGSFVDSSKLFLRNLSEQKVSDVLRTNLMFGYLKIQCKQLNHFVLDGNVNCPHLQ</sequence>
<accession>A0A367K8K2</accession>
<organism evidence="1 2">
    <name type="scientific">Rhizopus stolonifer</name>
    <name type="common">Rhizopus nigricans</name>
    <dbReference type="NCBI Taxonomy" id="4846"/>
    <lineage>
        <taxon>Eukaryota</taxon>
        <taxon>Fungi</taxon>
        <taxon>Fungi incertae sedis</taxon>
        <taxon>Mucoromycota</taxon>
        <taxon>Mucoromycotina</taxon>
        <taxon>Mucoromycetes</taxon>
        <taxon>Mucorales</taxon>
        <taxon>Mucorineae</taxon>
        <taxon>Rhizopodaceae</taxon>
        <taxon>Rhizopus</taxon>
    </lineage>
</organism>
<dbReference type="EMBL" id="PJQM01002059">
    <property type="protein sequence ID" value="RCH98497.1"/>
    <property type="molecule type" value="Genomic_DNA"/>
</dbReference>
<dbReference type="AlphaFoldDB" id="A0A367K8K2"/>
<evidence type="ECO:0000313" key="2">
    <source>
        <dbReference type="Proteomes" id="UP000253551"/>
    </source>
</evidence>
<proteinExistence type="predicted"/>
<evidence type="ECO:0008006" key="3">
    <source>
        <dbReference type="Google" id="ProtNLM"/>
    </source>
</evidence>
<evidence type="ECO:0000313" key="1">
    <source>
        <dbReference type="EMBL" id="RCH98497.1"/>
    </source>
</evidence>
<comment type="caution">
    <text evidence="1">The sequence shown here is derived from an EMBL/GenBank/DDBJ whole genome shotgun (WGS) entry which is preliminary data.</text>
</comment>
<dbReference type="InterPro" id="IPR032675">
    <property type="entry name" value="LRR_dom_sf"/>
</dbReference>
<dbReference type="Gene3D" id="3.80.10.10">
    <property type="entry name" value="Ribonuclease Inhibitor"/>
    <property type="match status" value="1"/>
</dbReference>